<proteinExistence type="predicted"/>
<sequence>MSDGHRQSTYQEGIPDMPNHTSLPFKLGCSTPRRYRCNVISSPKNPIILGFPWLQHHNPHVSWKEGELVRWLPHCIKNGLQDPISRLCLATSVESPAGVGAASIPREYNDLKEVFKGSPKDCPGLSRLDLPSSTSSRSSRLHQFSAIQGPGVPVVVEVDASSCGIGVVLYQCHGDHWKMHPCAYFSRKLTPAEANYDVGNRGSTGGMTTLFSVTYCPGTKNWKADALSHHHDPLCCPTQPEPILPSSIILAPTRWDLMEDI</sequence>
<protein>
    <recommendedName>
        <fullName evidence="1">Reverse transcriptase/retrotransposon-derived protein RNase H-like domain-containing protein</fullName>
    </recommendedName>
</protein>
<dbReference type="PANTHER" id="PTHR34072">
    <property type="entry name" value="ENZYMATIC POLYPROTEIN-RELATED"/>
    <property type="match status" value="1"/>
</dbReference>
<organism evidence="2 3">
    <name type="scientific">Hemibagrus guttatus</name>
    <dbReference type="NCBI Taxonomy" id="175788"/>
    <lineage>
        <taxon>Eukaryota</taxon>
        <taxon>Metazoa</taxon>
        <taxon>Chordata</taxon>
        <taxon>Craniata</taxon>
        <taxon>Vertebrata</taxon>
        <taxon>Euteleostomi</taxon>
        <taxon>Actinopterygii</taxon>
        <taxon>Neopterygii</taxon>
        <taxon>Teleostei</taxon>
        <taxon>Ostariophysi</taxon>
        <taxon>Siluriformes</taxon>
        <taxon>Bagridae</taxon>
        <taxon>Hemibagrus</taxon>
    </lineage>
</organism>
<reference evidence="2" key="1">
    <citation type="submission" date="2023-06" db="EMBL/GenBank/DDBJ databases">
        <title>Male Hemibagrus guttatus genome.</title>
        <authorList>
            <person name="Bian C."/>
        </authorList>
    </citation>
    <scope>NUCLEOTIDE SEQUENCE</scope>
    <source>
        <strain evidence="2">Male_cb2023</strain>
        <tissue evidence="2">Muscle</tissue>
    </source>
</reference>
<dbReference type="SUPFAM" id="SSF56672">
    <property type="entry name" value="DNA/RNA polymerases"/>
    <property type="match status" value="1"/>
</dbReference>
<keyword evidence="3" id="KW-1185">Reference proteome</keyword>
<evidence type="ECO:0000259" key="1">
    <source>
        <dbReference type="Pfam" id="PF17919"/>
    </source>
</evidence>
<dbReference type="InterPro" id="IPR041577">
    <property type="entry name" value="RT_RNaseH_2"/>
</dbReference>
<evidence type="ECO:0000313" key="2">
    <source>
        <dbReference type="EMBL" id="KAK3521310.1"/>
    </source>
</evidence>
<dbReference type="PANTHER" id="PTHR34072:SF42">
    <property type="entry name" value="INTEGRASE CATALYTIC DOMAIN-CONTAINING PROTEIN"/>
    <property type="match status" value="1"/>
</dbReference>
<name>A0AAE0QHP9_9TELE</name>
<dbReference type="EMBL" id="JAUCMX010000015">
    <property type="protein sequence ID" value="KAK3521310.1"/>
    <property type="molecule type" value="Genomic_DNA"/>
</dbReference>
<dbReference type="Proteomes" id="UP001274896">
    <property type="component" value="Unassembled WGS sequence"/>
</dbReference>
<dbReference type="Pfam" id="PF17919">
    <property type="entry name" value="RT_RNaseH_2"/>
    <property type="match status" value="1"/>
</dbReference>
<feature type="domain" description="Reverse transcriptase/retrotransposon-derived protein RNase H-like" evidence="1">
    <location>
        <begin position="150"/>
        <end position="200"/>
    </location>
</feature>
<dbReference type="AlphaFoldDB" id="A0AAE0QHP9"/>
<comment type="caution">
    <text evidence="2">The sequence shown here is derived from an EMBL/GenBank/DDBJ whole genome shotgun (WGS) entry which is preliminary data.</text>
</comment>
<dbReference type="InterPro" id="IPR043502">
    <property type="entry name" value="DNA/RNA_pol_sf"/>
</dbReference>
<accession>A0AAE0QHP9</accession>
<gene>
    <name evidence="2" type="ORF">QTP70_003165</name>
</gene>
<evidence type="ECO:0000313" key="3">
    <source>
        <dbReference type="Proteomes" id="UP001274896"/>
    </source>
</evidence>